<evidence type="ECO:0000313" key="12">
    <source>
        <dbReference type="EMBL" id="SCC78734.1"/>
    </source>
</evidence>
<dbReference type="GO" id="GO:0015740">
    <property type="term" value="P:C4-dicarboxylate transport"/>
    <property type="evidence" value="ECO:0007669"/>
    <property type="project" value="TreeGrafter"/>
</dbReference>
<evidence type="ECO:0000256" key="9">
    <source>
        <dbReference type="RuleBase" id="RU369079"/>
    </source>
</evidence>
<comment type="caution">
    <text evidence="11">The sequence shown here is derived from an EMBL/GenBank/DDBJ whole genome shotgun (WGS) entry which is preliminary data.</text>
</comment>
<feature type="transmembrane region" description="Helical" evidence="9">
    <location>
        <begin position="50"/>
        <end position="67"/>
    </location>
</feature>
<dbReference type="GO" id="GO:0022857">
    <property type="term" value="F:transmembrane transporter activity"/>
    <property type="evidence" value="ECO:0007669"/>
    <property type="project" value="UniProtKB-UniRule"/>
</dbReference>
<feature type="transmembrane region" description="Helical" evidence="9">
    <location>
        <begin position="125"/>
        <end position="149"/>
    </location>
</feature>
<reference evidence="12 14" key="2">
    <citation type="submission" date="2016-08" db="EMBL/GenBank/DDBJ databases">
        <authorList>
            <person name="Varghese N."/>
            <person name="Submissions Spin"/>
        </authorList>
    </citation>
    <scope>NUCLEOTIDE SEQUENCE [LARGE SCALE GENOMIC DNA]</scope>
    <source>
        <strain evidence="12 14">HL-109</strain>
    </source>
</reference>
<feature type="transmembrane region" description="Helical" evidence="9">
    <location>
        <begin position="12"/>
        <end position="35"/>
    </location>
</feature>
<dbReference type="STRING" id="1653334.GA0071312_0462"/>
<keyword evidence="6 9" id="KW-1133">Transmembrane helix</keyword>
<evidence type="ECO:0000256" key="3">
    <source>
        <dbReference type="ARBA" id="ARBA00022475"/>
    </source>
</evidence>
<evidence type="ECO:0000256" key="5">
    <source>
        <dbReference type="ARBA" id="ARBA00022692"/>
    </source>
</evidence>
<feature type="transmembrane region" description="Helical" evidence="9">
    <location>
        <begin position="88"/>
        <end position="105"/>
    </location>
</feature>
<comment type="subcellular location">
    <subcellularLocation>
        <location evidence="1 9">Cell inner membrane</location>
        <topology evidence="1 9">Multi-pass membrane protein</topology>
    </subcellularLocation>
</comment>
<dbReference type="EMBL" id="FMBM01000001">
    <property type="protein sequence ID" value="SCC78734.1"/>
    <property type="molecule type" value="Genomic_DNA"/>
</dbReference>
<name>A0A0N8KES2_9HYPH</name>
<dbReference type="RefSeq" id="WP_238947057.1">
    <property type="nucleotide sequence ID" value="NZ_FMBM01000001.1"/>
</dbReference>
<dbReference type="AlphaFoldDB" id="A0A0N8KES2"/>
<evidence type="ECO:0000313" key="14">
    <source>
        <dbReference type="Proteomes" id="UP000182800"/>
    </source>
</evidence>
<keyword evidence="4 9" id="KW-0997">Cell inner membrane</keyword>
<reference evidence="11 13" key="1">
    <citation type="submission" date="2015-09" db="EMBL/GenBank/DDBJ databases">
        <title>Identification and resolution of microdiversity through metagenomic sequencing of parallel consortia.</title>
        <authorList>
            <person name="Nelson W.C."/>
            <person name="Romine M.F."/>
            <person name="Lindemann S.R."/>
        </authorList>
    </citation>
    <scope>NUCLEOTIDE SEQUENCE [LARGE SCALE GENOMIC DNA]</scope>
    <source>
        <strain evidence="11">HL-109</strain>
    </source>
</reference>
<evidence type="ECO:0000256" key="7">
    <source>
        <dbReference type="ARBA" id="ARBA00023136"/>
    </source>
</evidence>
<dbReference type="Pfam" id="PF04290">
    <property type="entry name" value="DctQ"/>
    <property type="match status" value="1"/>
</dbReference>
<evidence type="ECO:0000256" key="4">
    <source>
        <dbReference type="ARBA" id="ARBA00022519"/>
    </source>
</evidence>
<dbReference type="InterPro" id="IPR007387">
    <property type="entry name" value="TRAP_DctQ"/>
</dbReference>
<comment type="function">
    <text evidence="9">Part of the tripartite ATP-independent periplasmic (TRAP) transport system.</text>
</comment>
<dbReference type="Proteomes" id="UP000050497">
    <property type="component" value="Unassembled WGS sequence"/>
</dbReference>
<organism evidence="11 13">
    <name type="scientific">Saliniramus fredricksonii</name>
    <dbReference type="NCBI Taxonomy" id="1653334"/>
    <lineage>
        <taxon>Bacteria</taxon>
        <taxon>Pseudomonadati</taxon>
        <taxon>Pseudomonadota</taxon>
        <taxon>Alphaproteobacteria</taxon>
        <taxon>Hyphomicrobiales</taxon>
        <taxon>Salinarimonadaceae</taxon>
        <taxon>Saliniramus</taxon>
    </lineage>
</organism>
<evidence type="ECO:0000256" key="1">
    <source>
        <dbReference type="ARBA" id="ARBA00004429"/>
    </source>
</evidence>
<evidence type="ECO:0000259" key="10">
    <source>
        <dbReference type="Pfam" id="PF04290"/>
    </source>
</evidence>
<keyword evidence="14" id="KW-1185">Reference proteome</keyword>
<protein>
    <recommendedName>
        <fullName evidence="9">TRAP transporter small permease protein</fullName>
    </recommendedName>
</protein>
<keyword evidence="5 9" id="KW-0812">Transmembrane</keyword>
<gene>
    <name evidence="12" type="ORF">GA0071312_0462</name>
    <name evidence="11" type="ORF">HLUCCO17_02930</name>
</gene>
<dbReference type="EMBL" id="LJSX01000003">
    <property type="protein sequence ID" value="KPQ12130.1"/>
    <property type="molecule type" value="Genomic_DNA"/>
</dbReference>
<dbReference type="PANTHER" id="PTHR35011">
    <property type="entry name" value="2,3-DIKETO-L-GULONATE TRAP TRANSPORTER SMALL PERMEASE PROTEIN YIAM"/>
    <property type="match status" value="1"/>
</dbReference>
<proteinExistence type="inferred from homology"/>
<keyword evidence="7 9" id="KW-0472">Membrane</keyword>
<dbReference type="GO" id="GO:0005886">
    <property type="term" value="C:plasma membrane"/>
    <property type="evidence" value="ECO:0007669"/>
    <property type="project" value="UniProtKB-SubCell"/>
</dbReference>
<dbReference type="PANTHER" id="PTHR35011:SF10">
    <property type="entry name" value="TRAP TRANSPORTER SMALL PERMEASE PROTEIN"/>
    <property type="match status" value="1"/>
</dbReference>
<evidence type="ECO:0000313" key="11">
    <source>
        <dbReference type="EMBL" id="KPQ12130.1"/>
    </source>
</evidence>
<accession>A0A0N8KES2</accession>
<keyword evidence="3" id="KW-1003">Cell membrane</keyword>
<evidence type="ECO:0000256" key="2">
    <source>
        <dbReference type="ARBA" id="ARBA00022448"/>
    </source>
</evidence>
<dbReference type="InterPro" id="IPR055348">
    <property type="entry name" value="DctQ"/>
</dbReference>
<keyword evidence="2 9" id="KW-0813">Transport</keyword>
<comment type="subunit">
    <text evidence="9">The complex comprises the extracytoplasmic solute receptor protein and the two transmembrane proteins.</text>
</comment>
<evidence type="ECO:0000256" key="8">
    <source>
        <dbReference type="ARBA" id="ARBA00038436"/>
    </source>
</evidence>
<evidence type="ECO:0000256" key="6">
    <source>
        <dbReference type="ARBA" id="ARBA00022989"/>
    </source>
</evidence>
<comment type="similarity">
    <text evidence="8 9">Belongs to the TRAP transporter small permease family.</text>
</comment>
<feature type="domain" description="Tripartite ATP-independent periplasmic transporters DctQ component" evidence="10">
    <location>
        <begin position="26"/>
        <end position="156"/>
    </location>
</feature>
<sequence>MDMLRRVTDIAYKTCGIVAAIALAAIAVLMLAQIIGRLFGIMVPGVNETAAFLLPTTSFLALAYAFRAGSHIRVSLVLHMLPDKARRVADLLSVGIGALLMGFFARSTWGLMQDSIRFREVSDGLLSIPLAIPQGAMFLGIAMLTLAMVEEFFNILSGRTPSFDDTRDVVMREREDASND</sequence>
<evidence type="ECO:0000313" key="13">
    <source>
        <dbReference type="Proteomes" id="UP000050497"/>
    </source>
</evidence>
<dbReference type="Proteomes" id="UP000182800">
    <property type="component" value="Unassembled WGS sequence"/>
</dbReference>